<dbReference type="InterPro" id="IPR011652">
    <property type="entry name" value="MORN_2"/>
</dbReference>
<reference evidence="1 2" key="1">
    <citation type="submission" date="2020-01" db="EMBL/GenBank/DDBJ databases">
        <title>Bacteria diversity of Porities sp.</title>
        <authorList>
            <person name="Wang G."/>
        </authorList>
    </citation>
    <scope>NUCLEOTIDE SEQUENCE [LARGE SCALE GENOMIC DNA]</scope>
    <source>
        <strain evidence="1 2">R33</strain>
    </source>
</reference>
<evidence type="ECO:0008006" key="3">
    <source>
        <dbReference type="Google" id="ProtNLM"/>
    </source>
</evidence>
<dbReference type="EMBL" id="WXYO01000002">
    <property type="protein sequence ID" value="NAS11664.1"/>
    <property type="molecule type" value="Genomic_DNA"/>
</dbReference>
<dbReference type="Pfam" id="PF07661">
    <property type="entry name" value="MORN_2"/>
    <property type="match status" value="2"/>
</dbReference>
<dbReference type="RefSeq" id="WP_161434675.1">
    <property type="nucleotide sequence ID" value="NZ_WXYO01000002.1"/>
</dbReference>
<name>A0A6L9EAH7_9FLAO</name>
<gene>
    <name evidence="1" type="ORF">GTQ38_06600</name>
</gene>
<evidence type="ECO:0000313" key="2">
    <source>
        <dbReference type="Proteomes" id="UP000475249"/>
    </source>
</evidence>
<dbReference type="Gene3D" id="2.20.110.10">
    <property type="entry name" value="Histone H3 K4-specific methyltransferase SET7/9 N-terminal domain"/>
    <property type="match status" value="2"/>
</dbReference>
<dbReference type="Proteomes" id="UP000475249">
    <property type="component" value="Unassembled WGS sequence"/>
</dbReference>
<evidence type="ECO:0000313" key="1">
    <source>
        <dbReference type="EMBL" id="NAS11664.1"/>
    </source>
</evidence>
<comment type="caution">
    <text evidence="1">The sequence shown here is derived from an EMBL/GenBank/DDBJ whole genome shotgun (WGS) entry which is preliminary data.</text>
</comment>
<proteinExistence type="predicted"/>
<dbReference type="AlphaFoldDB" id="A0A6L9EAH7"/>
<dbReference type="SUPFAM" id="SSF82185">
    <property type="entry name" value="Histone H3 K4-specific methyltransferase SET7/9 N-terminal domain"/>
    <property type="match status" value="1"/>
</dbReference>
<organism evidence="1 2">
    <name type="scientific">Poritiphilus flavus</name>
    <dbReference type="NCBI Taxonomy" id="2697053"/>
    <lineage>
        <taxon>Bacteria</taxon>
        <taxon>Pseudomonadati</taxon>
        <taxon>Bacteroidota</taxon>
        <taxon>Flavobacteriia</taxon>
        <taxon>Flavobacteriales</taxon>
        <taxon>Flavobacteriaceae</taxon>
        <taxon>Poritiphilus</taxon>
    </lineage>
</organism>
<accession>A0A6L9EAH7</accession>
<protein>
    <recommendedName>
        <fullName evidence="3">Toxin-antitoxin system YwqK family antitoxin</fullName>
    </recommendedName>
</protein>
<keyword evidence="2" id="KW-1185">Reference proteome</keyword>
<sequence length="211" mass="24420">MFFSQVITRELRVESIKIPLLGIAVLVSACAHNKQRSEVAPNVVEIPEIEVKKEDLELRPMEGKWYRNNEPFNGYAMRCYPDGSPAERTTYRDGKKEGEATKWYQDGVLKKKAFYKANKLHGEIHTWWPDGSPASALNYQNGSKDGEQMRWYPNGQISRKTNFSMGKEEGMQQAWLKNGKIYVNYESKNGRTFGLRKAKLCYELKDEIVQR</sequence>